<dbReference type="Proteomes" id="UP000724584">
    <property type="component" value="Unassembled WGS sequence"/>
</dbReference>
<comment type="caution">
    <text evidence="1">The sequence shown here is derived from an EMBL/GenBank/DDBJ whole genome shotgun (WGS) entry which is preliminary data.</text>
</comment>
<accession>A0ACB7PBY2</accession>
<reference evidence="1 2" key="1">
    <citation type="journal article" date="2021" name="Nat. Commun.">
        <title>Genetic determinants of endophytism in the Arabidopsis root mycobiome.</title>
        <authorList>
            <person name="Mesny F."/>
            <person name="Miyauchi S."/>
            <person name="Thiergart T."/>
            <person name="Pickel B."/>
            <person name="Atanasova L."/>
            <person name="Karlsson M."/>
            <person name="Huettel B."/>
            <person name="Barry K.W."/>
            <person name="Haridas S."/>
            <person name="Chen C."/>
            <person name="Bauer D."/>
            <person name="Andreopoulos W."/>
            <person name="Pangilinan J."/>
            <person name="LaButti K."/>
            <person name="Riley R."/>
            <person name="Lipzen A."/>
            <person name="Clum A."/>
            <person name="Drula E."/>
            <person name="Henrissat B."/>
            <person name="Kohler A."/>
            <person name="Grigoriev I.V."/>
            <person name="Martin F.M."/>
            <person name="Hacquard S."/>
        </authorList>
    </citation>
    <scope>NUCLEOTIDE SEQUENCE [LARGE SCALE GENOMIC DNA]</scope>
    <source>
        <strain evidence="1 2">MPI-SDFR-AT-0079</strain>
    </source>
</reference>
<proteinExistence type="predicted"/>
<protein>
    <submittedName>
        <fullName evidence="1">Uncharacterized protein</fullName>
    </submittedName>
</protein>
<name>A0ACB7PBY2_9PEZI</name>
<evidence type="ECO:0000313" key="1">
    <source>
        <dbReference type="EMBL" id="KAH6635803.1"/>
    </source>
</evidence>
<evidence type="ECO:0000313" key="2">
    <source>
        <dbReference type="Proteomes" id="UP000724584"/>
    </source>
</evidence>
<gene>
    <name evidence="1" type="ORF">F5144DRAFT_600591</name>
</gene>
<dbReference type="EMBL" id="JAGIZQ010000003">
    <property type="protein sequence ID" value="KAH6635803.1"/>
    <property type="molecule type" value="Genomic_DNA"/>
</dbReference>
<keyword evidence="2" id="KW-1185">Reference proteome</keyword>
<sequence length="106" mass="11022">MHSSAILTTLTALVAIVLGAPAATSSHALATRDGPCDASSETCRPVLQANACFAAFIRTGTKEQVLQCVNDQDPALAEEQLCACYGCAETTVQDWTTSNLECEASA</sequence>
<organism evidence="1 2">
    <name type="scientific">Chaetomium tenue</name>
    <dbReference type="NCBI Taxonomy" id="1854479"/>
    <lineage>
        <taxon>Eukaryota</taxon>
        <taxon>Fungi</taxon>
        <taxon>Dikarya</taxon>
        <taxon>Ascomycota</taxon>
        <taxon>Pezizomycotina</taxon>
        <taxon>Sordariomycetes</taxon>
        <taxon>Sordariomycetidae</taxon>
        <taxon>Sordariales</taxon>
        <taxon>Chaetomiaceae</taxon>
        <taxon>Chaetomium</taxon>
    </lineage>
</organism>